<protein>
    <recommendedName>
        <fullName evidence="9">SET domain-containing protein</fullName>
    </recommendedName>
</protein>
<dbReference type="InterPro" id="IPR050973">
    <property type="entry name" value="H3K9_Histone-Lys_N-MTase"/>
</dbReference>
<gene>
    <name evidence="10" type="primary">Cnig_chr_X.g26564</name>
    <name evidence="10" type="ORF">B9Z55_026564</name>
</gene>
<comment type="subcellular location">
    <subcellularLocation>
        <location evidence="1">Chromosome</location>
    </subcellularLocation>
</comment>
<dbReference type="GO" id="GO:0008168">
    <property type="term" value="F:methyltransferase activity"/>
    <property type="evidence" value="ECO:0007669"/>
    <property type="project" value="UniProtKB-KW"/>
</dbReference>
<dbReference type="Gene3D" id="2.170.270.10">
    <property type="entry name" value="SET domain"/>
    <property type="match status" value="1"/>
</dbReference>
<dbReference type="PANTHER" id="PTHR46223:SF3">
    <property type="entry name" value="HISTONE-LYSINE N-METHYLTRANSFERASE SET-23"/>
    <property type="match status" value="1"/>
</dbReference>
<dbReference type="PROSITE" id="PS50280">
    <property type="entry name" value="SET"/>
    <property type="match status" value="1"/>
</dbReference>
<evidence type="ECO:0000256" key="2">
    <source>
        <dbReference type="ARBA" id="ARBA00022454"/>
    </source>
</evidence>
<evidence type="ECO:0000256" key="4">
    <source>
        <dbReference type="ARBA" id="ARBA00022679"/>
    </source>
</evidence>
<accession>A0A2G5T3A9</accession>
<organism evidence="10 11">
    <name type="scientific">Caenorhabditis nigoni</name>
    <dbReference type="NCBI Taxonomy" id="1611254"/>
    <lineage>
        <taxon>Eukaryota</taxon>
        <taxon>Metazoa</taxon>
        <taxon>Ecdysozoa</taxon>
        <taxon>Nematoda</taxon>
        <taxon>Chromadorea</taxon>
        <taxon>Rhabditida</taxon>
        <taxon>Rhabditina</taxon>
        <taxon>Rhabditomorpha</taxon>
        <taxon>Rhabditoidea</taxon>
        <taxon>Rhabditidae</taxon>
        <taxon>Peloderinae</taxon>
        <taxon>Caenorhabditis</taxon>
    </lineage>
</organism>
<comment type="caution">
    <text evidence="10">The sequence shown here is derived from an EMBL/GenBank/DDBJ whole genome shotgun (WGS) entry which is preliminary data.</text>
</comment>
<dbReference type="Proteomes" id="UP000230233">
    <property type="component" value="Chromosome X"/>
</dbReference>
<evidence type="ECO:0000313" key="11">
    <source>
        <dbReference type="Proteomes" id="UP000230233"/>
    </source>
</evidence>
<dbReference type="STRING" id="1611254.A0A2G5T3A9"/>
<keyword evidence="11" id="KW-1185">Reference proteome</keyword>
<keyword evidence="2" id="KW-0158">Chromosome</keyword>
<evidence type="ECO:0000256" key="7">
    <source>
        <dbReference type="ARBA" id="ARBA00022833"/>
    </source>
</evidence>
<dbReference type="InterPro" id="IPR046341">
    <property type="entry name" value="SET_dom_sf"/>
</dbReference>
<dbReference type="SMART" id="SM00317">
    <property type="entry name" value="SET"/>
    <property type="match status" value="1"/>
</dbReference>
<dbReference type="AlphaFoldDB" id="A0A2G5T3A9"/>
<keyword evidence="7" id="KW-0862">Zinc</keyword>
<dbReference type="GO" id="GO:0046872">
    <property type="term" value="F:metal ion binding"/>
    <property type="evidence" value="ECO:0007669"/>
    <property type="project" value="UniProtKB-KW"/>
</dbReference>
<keyword evidence="4" id="KW-0808">Transferase</keyword>
<dbReference type="EMBL" id="PDUG01000006">
    <property type="protein sequence ID" value="PIC21885.1"/>
    <property type="molecule type" value="Genomic_DNA"/>
</dbReference>
<evidence type="ECO:0000256" key="1">
    <source>
        <dbReference type="ARBA" id="ARBA00004286"/>
    </source>
</evidence>
<keyword evidence="6" id="KW-0479">Metal-binding</keyword>
<feature type="domain" description="SET" evidence="9">
    <location>
        <begin position="520"/>
        <end position="643"/>
    </location>
</feature>
<name>A0A2G5T3A9_9PELO</name>
<dbReference type="Pfam" id="PF00856">
    <property type="entry name" value="SET"/>
    <property type="match status" value="1"/>
</dbReference>
<dbReference type="SUPFAM" id="SSF82199">
    <property type="entry name" value="SET domain"/>
    <property type="match status" value="1"/>
</dbReference>
<evidence type="ECO:0000256" key="3">
    <source>
        <dbReference type="ARBA" id="ARBA00022603"/>
    </source>
</evidence>
<evidence type="ECO:0000256" key="8">
    <source>
        <dbReference type="SAM" id="MobiDB-lite"/>
    </source>
</evidence>
<proteinExistence type="predicted"/>
<keyword evidence="5" id="KW-0949">S-adenosyl-L-methionine</keyword>
<sequence>MVFDAPGKDENTIKQAKIIVMTCTHAALRRNKLVKLGFKYDNMVMEEAAQILETSTPPNSKSSTVIMARPKNTQILRSSKALTSRIQTQSSVQPVRAQSVATRPQASSIRSTLFSSNQNGSVPLTSDQRASTSSPFNLNASTLSSINQNGSVPSSPNQNQVKSKPVDNIQTVFDAGDCDIVPTELTIAEIETINQTKKVICILDVSGALTHASSPRIPIVKVIEARIPNGCLVANQGQELGGWTRSTNVDYPGIPSRYFTIGDLAKYGGDSATWTIQSVFENPNYPDWVFTKYLGWDALTAWEETKNDVFKKSPHVEKWIAMKKCFLAAIMTLEPKNLVETGVKRERFLGDGLLTNKEHVFWIYQEMSYLHSFVNRANGLPSIWYMNVKNLNEPPKFHYSVVNVIEKRLLDEYQKQEEGLQQVKKLKRSTGTRTACENPETCVRDSIFEYYNRKDRDDEELPDADKIEESTRKNMQPDAFGRLDFKGFDADDQRMVVECSDACGCSINCPRRQLQRGQKFGVVVYYEDDCRRFGLRALEPIEKGQFIIEYTGQILEVEPEEIGVIEDRDTSYDAEFAIMDRRKVVTAINIGNAARFMAHACTPSATFIETHSRQLVSDPLIPRISVYALKDINVGEEITIKYFRQDQMLKKKEGTKCRCRAKCKNWLPIYPYESDDDME</sequence>
<dbReference type="OrthoDB" id="5846691at2759"/>
<feature type="region of interest" description="Disordered" evidence="8">
    <location>
        <begin position="86"/>
        <end position="163"/>
    </location>
</feature>
<feature type="compositionally biased region" description="Polar residues" evidence="8">
    <location>
        <begin position="99"/>
        <end position="162"/>
    </location>
</feature>
<dbReference type="InterPro" id="IPR001214">
    <property type="entry name" value="SET_dom"/>
</dbReference>
<evidence type="ECO:0000313" key="10">
    <source>
        <dbReference type="EMBL" id="PIC21885.1"/>
    </source>
</evidence>
<reference evidence="11" key="1">
    <citation type="submission" date="2017-10" db="EMBL/GenBank/DDBJ databases">
        <title>Rapid genome shrinkage in a self-fertile nematode reveals novel sperm competition proteins.</title>
        <authorList>
            <person name="Yin D."/>
            <person name="Schwarz E.M."/>
            <person name="Thomas C.G."/>
            <person name="Felde R.L."/>
            <person name="Korf I.F."/>
            <person name="Cutter A.D."/>
            <person name="Schartner C.M."/>
            <person name="Ralston E.J."/>
            <person name="Meyer B.J."/>
            <person name="Haag E.S."/>
        </authorList>
    </citation>
    <scope>NUCLEOTIDE SEQUENCE [LARGE SCALE GENOMIC DNA]</scope>
    <source>
        <strain evidence="11">JU1422</strain>
    </source>
</reference>
<keyword evidence="3" id="KW-0489">Methyltransferase</keyword>
<evidence type="ECO:0000256" key="5">
    <source>
        <dbReference type="ARBA" id="ARBA00022691"/>
    </source>
</evidence>
<dbReference type="GO" id="GO:0032259">
    <property type="term" value="P:methylation"/>
    <property type="evidence" value="ECO:0007669"/>
    <property type="project" value="UniProtKB-KW"/>
</dbReference>
<evidence type="ECO:0000256" key="6">
    <source>
        <dbReference type="ARBA" id="ARBA00022723"/>
    </source>
</evidence>
<evidence type="ECO:0000259" key="9">
    <source>
        <dbReference type="PROSITE" id="PS50280"/>
    </source>
</evidence>
<dbReference type="GO" id="GO:0005694">
    <property type="term" value="C:chromosome"/>
    <property type="evidence" value="ECO:0007669"/>
    <property type="project" value="UniProtKB-SubCell"/>
</dbReference>
<dbReference type="PANTHER" id="PTHR46223">
    <property type="entry name" value="HISTONE-LYSINE N-METHYLTRANSFERASE SUV39H"/>
    <property type="match status" value="1"/>
</dbReference>